<dbReference type="Gene3D" id="1.10.10.10">
    <property type="entry name" value="Winged helix-like DNA-binding domain superfamily/Winged helix DNA-binding domain"/>
    <property type="match status" value="1"/>
</dbReference>
<evidence type="ECO:0000256" key="2">
    <source>
        <dbReference type="ARBA" id="ARBA00005562"/>
    </source>
</evidence>
<dbReference type="PANTHER" id="PTHR11849">
    <property type="entry name" value="ETS"/>
    <property type="match status" value="1"/>
</dbReference>
<feature type="compositionally biased region" description="Basic residues" evidence="7">
    <location>
        <begin position="728"/>
        <end position="737"/>
    </location>
</feature>
<dbReference type="PROSITE" id="PS00346">
    <property type="entry name" value="ETS_DOMAIN_2"/>
    <property type="match status" value="1"/>
</dbReference>
<reference evidence="9 10" key="1">
    <citation type="journal article" date="2020" name="Cell">
        <title>Large-Scale Comparative Analyses of Tick Genomes Elucidate Their Genetic Diversity and Vector Capacities.</title>
        <authorList>
            <consortium name="Tick Genome and Microbiome Consortium (TIGMIC)"/>
            <person name="Jia N."/>
            <person name="Wang J."/>
            <person name="Shi W."/>
            <person name="Du L."/>
            <person name="Sun Y."/>
            <person name="Zhan W."/>
            <person name="Jiang J.F."/>
            <person name="Wang Q."/>
            <person name="Zhang B."/>
            <person name="Ji P."/>
            <person name="Bell-Sakyi L."/>
            <person name="Cui X.M."/>
            <person name="Yuan T.T."/>
            <person name="Jiang B.G."/>
            <person name="Yang W.F."/>
            <person name="Lam T.T."/>
            <person name="Chang Q.C."/>
            <person name="Ding S.J."/>
            <person name="Wang X.J."/>
            <person name="Zhu J.G."/>
            <person name="Ruan X.D."/>
            <person name="Zhao L."/>
            <person name="Wei J.T."/>
            <person name="Ye R.Z."/>
            <person name="Que T.C."/>
            <person name="Du C.H."/>
            <person name="Zhou Y.H."/>
            <person name="Cheng J.X."/>
            <person name="Dai P.F."/>
            <person name="Guo W.B."/>
            <person name="Han X.H."/>
            <person name="Huang E.J."/>
            <person name="Li L.F."/>
            <person name="Wei W."/>
            <person name="Gao Y.C."/>
            <person name="Liu J.Z."/>
            <person name="Shao H.Z."/>
            <person name="Wang X."/>
            <person name="Wang C.C."/>
            <person name="Yang T.C."/>
            <person name="Huo Q.B."/>
            <person name="Li W."/>
            <person name="Chen H.Y."/>
            <person name="Chen S.E."/>
            <person name="Zhou L.G."/>
            <person name="Ni X.B."/>
            <person name="Tian J.H."/>
            <person name="Sheng Y."/>
            <person name="Liu T."/>
            <person name="Pan Y.S."/>
            <person name="Xia L.Y."/>
            <person name="Li J."/>
            <person name="Zhao F."/>
            <person name="Cao W.C."/>
        </authorList>
    </citation>
    <scope>NUCLEOTIDE SEQUENCE [LARGE SCALE GENOMIC DNA]</scope>
    <source>
        <strain evidence="9">HaeL-2018</strain>
    </source>
</reference>
<dbReference type="GO" id="GO:0030154">
    <property type="term" value="P:cell differentiation"/>
    <property type="evidence" value="ECO:0007669"/>
    <property type="project" value="TreeGrafter"/>
</dbReference>
<feature type="compositionally biased region" description="Low complexity" evidence="7">
    <location>
        <begin position="998"/>
        <end position="1013"/>
    </location>
</feature>
<protein>
    <recommendedName>
        <fullName evidence="8">ETS domain-containing protein</fullName>
    </recommendedName>
</protein>
<dbReference type="GO" id="GO:0040034">
    <property type="term" value="P:regulation of development, heterochronic"/>
    <property type="evidence" value="ECO:0007669"/>
    <property type="project" value="UniProtKB-ARBA"/>
</dbReference>
<dbReference type="PRINTS" id="PR00454">
    <property type="entry name" value="ETSDOMAIN"/>
</dbReference>
<keyword evidence="3" id="KW-0217">Developmental protein</keyword>
<feature type="compositionally biased region" description="Low complexity" evidence="7">
    <location>
        <begin position="201"/>
        <end position="213"/>
    </location>
</feature>
<feature type="region of interest" description="Disordered" evidence="7">
    <location>
        <begin position="709"/>
        <end position="741"/>
    </location>
</feature>
<dbReference type="OrthoDB" id="8196042at2759"/>
<dbReference type="GO" id="GO:0005634">
    <property type="term" value="C:nucleus"/>
    <property type="evidence" value="ECO:0007669"/>
    <property type="project" value="UniProtKB-SubCell"/>
</dbReference>
<keyword evidence="10" id="KW-1185">Reference proteome</keyword>
<dbReference type="SUPFAM" id="SSF46785">
    <property type="entry name" value="Winged helix' DNA-binding domain"/>
    <property type="match status" value="1"/>
</dbReference>
<sequence length="1121" mass="120301">MAHQLSVFGPRAQNTPAVLDSASRKCAASPSPPPPLLSPALPRCCELFTQAPLLRCLRVGGGGLHIAHTEMWLRVAVERRGPHGGRSSASACISQNTSAWDHAEATQSFRSRQHVCGGTNQLSENALDTSPVGQDGGLRQQQLLSRCERSLQRCSPGRDSKTLLQNILQQQHQPTTYSALASLCSAHPATAGSSSLPPSPADSGVSDVDSSSGTLSNDESKAAHRLQGATPVPMGAECLHASCFAVPPPLTPESPSPSGLGYIPPYCQTTPHGQQHYSNRPPTPGLVNEDITTRRTRREFTLVPSRSPRCKECSVSQYAQNGRLLAARAQGAAVDEKRCAVRPLVRQRDPVGGETGKPAAALVTKRRVRAPPPKCVTGRPDSTRSRFPFSSRAATVPAVPESYRLPPGAAPLPAPSGARIVAALPPHPPVQGQAGRKELCRKAQRASGSPNWLLFGERQLPVPLGRRERRARRPLAVDKRSPFPEKVGGEQKVSAEAAGDSNGCTVVAQGRPAECVTAGEGSVRKAARAGEEGGRGALGLTLVRAGVVEPAAPFFCLCAASPALPRKSKSLGRAFKVSGSLAPRRKSEESAPLPARLLYKSVSSPRGPAIRRRGSFPLRLLLAHELRNVPPLIAASALFVTQFLDKHCILWAYVGQCGTSKDCVPVYLRGVASPPRHCHHKARRCEPAHRDTETADMIEESEAKGLERSSGTSCVGRTEGARGNAGCAKRKRKKRRSSQASAIVRALPASMTSFPLSTPALPEGGVLQVRDFVREAVGIAACVAPHSARPFLFPSRCAPDFRRVAHFLALPNGGVLLYDAAVFFRSRKPAWQRRLCQKPTLSAGLPSEPSGARGRLRRKRLLLCCLVSFALRFGVSRSVCASVADSRAEPRNTHAELQHLYPPQAHYRPGASLGGGAGPLGGGSGYLGEAAALKSPGLPYAPLPLALAQRAGLLHPAGIPTSVITAHTPAEDMGYFVEDLSFQPPSKKKGRKPKLHDAGGPLAGLASPSSSSLKQQRKSREGSTTYLWEFLLKLLQDRDYCPRYIKWTHREKGVFKLVDSKAVSRLWGLHKNKPDMNYETMGRALRYYYQRGILAKVDGQRLVYQFVDVPKDIVEIDCSGA</sequence>
<proteinExistence type="inferred from homology"/>
<evidence type="ECO:0000256" key="4">
    <source>
        <dbReference type="ARBA" id="ARBA00023125"/>
    </source>
</evidence>
<comment type="similarity">
    <text evidence="2 6">Belongs to the ETS family.</text>
</comment>
<dbReference type="GO" id="GO:0000981">
    <property type="term" value="F:DNA-binding transcription factor activity, RNA polymerase II-specific"/>
    <property type="evidence" value="ECO:0007669"/>
    <property type="project" value="TreeGrafter"/>
</dbReference>
<dbReference type="GO" id="GO:0043565">
    <property type="term" value="F:sequence-specific DNA binding"/>
    <property type="evidence" value="ECO:0007669"/>
    <property type="project" value="InterPro"/>
</dbReference>
<feature type="region of interest" description="Disordered" evidence="7">
    <location>
        <begin position="984"/>
        <end position="1018"/>
    </location>
</feature>
<dbReference type="VEuPathDB" id="VectorBase:HLOH_056792"/>
<dbReference type="InterPro" id="IPR000418">
    <property type="entry name" value="Ets_dom"/>
</dbReference>
<keyword evidence="4 6" id="KW-0238">DNA-binding</keyword>
<comment type="subcellular location">
    <subcellularLocation>
        <location evidence="1 6">Nucleus</location>
    </subcellularLocation>
</comment>
<dbReference type="Pfam" id="PF00178">
    <property type="entry name" value="Ets"/>
    <property type="match status" value="1"/>
</dbReference>
<dbReference type="FunFam" id="1.10.10.10:FF:000411">
    <property type="entry name" value="Ecdysone-induced protein 74EF isoform A"/>
    <property type="match status" value="1"/>
</dbReference>
<evidence type="ECO:0000259" key="8">
    <source>
        <dbReference type="PROSITE" id="PS50061"/>
    </source>
</evidence>
<feature type="domain" description="ETS" evidence="8">
    <location>
        <begin position="1025"/>
        <end position="1107"/>
    </location>
</feature>
<dbReference type="PANTHER" id="PTHR11849:SF191">
    <property type="entry name" value="ECDYSONE-INDUCED PROTEIN 74EF ISOFORM B"/>
    <property type="match status" value="1"/>
</dbReference>
<dbReference type="Proteomes" id="UP000821853">
    <property type="component" value="Chromosome 4"/>
</dbReference>
<accession>A0A9J6GDB4</accession>
<name>A0A9J6GDB4_HAELO</name>
<evidence type="ECO:0000256" key="7">
    <source>
        <dbReference type="SAM" id="MobiDB-lite"/>
    </source>
</evidence>
<dbReference type="PROSITE" id="PS00345">
    <property type="entry name" value="ETS_DOMAIN_1"/>
    <property type="match status" value="1"/>
</dbReference>
<organism evidence="9 10">
    <name type="scientific">Haemaphysalis longicornis</name>
    <name type="common">Bush tick</name>
    <dbReference type="NCBI Taxonomy" id="44386"/>
    <lineage>
        <taxon>Eukaryota</taxon>
        <taxon>Metazoa</taxon>
        <taxon>Ecdysozoa</taxon>
        <taxon>Arthropoda</taxon>
        <taxon>Chelicerata</taxon>
        <taxon>Arachnida</taxon>
        <taxon>Acari</taxon>
        <taxon>Parasitiformes</taxon>
        <taxon>Ixodida</taxon>
        <taxon>Ixodoidea</taxon>
        <taxon>Ixodidae</taxon>
        <taxon>Haemaphysalinae</taxon>
        <taxon>Haemaphysalis</taxon>
    </lineage>
</organism>
<dbReference type="AlphaFoldDB" id="A0A9J6GDB4"/>
<evidence type="ECO:0000313" key="10">
    <source>
        <dbReference type="Proteomes" id="UP000821853"/>
    </source>
</evidence>
<gene>
    <name evidence="9" type="ORF">HPB48_009538</name>
</gene>
<dbReference type="InterPro" id="IPR046328">
    <property type="entry name" value="ETS_fam"/>
</dbReference>
<dbReference type="InterPro" id="IPR036388">
    <property type="entry name" value="WH-like_DNA-bd_sf"/>
</dbReference>
<keyword evidence="5 6" id="KW-0539">Nucleus</keyword>
<evidence type="ECO:0000313" key="9">
    <source>
        <dbReference type="EMBL" id="KAH9373493.1"/>
    </source>
</evidence>
<evidence type="ECO:0000256" key="6">
    <source>
        <dbReference type="RuleBase" id="RU004019"/>
    </source>
</evidence>
<comment type="caution">
    <text evidence="9">The sequence shown here is derived from an EMBL/GenBank/DDBJ whole genome shotgun (WGS) entry which is preliminary data.</text>
</comment>
<evidence type="ECO:0000256" key="1">
    <source>
        <dbReference type="ARBA" id="ARBA00004123"/>
    </source>
</evidence>
<evidence type="ECO:0000256" key="3">
    <source>
        <dbReference type="ARBA" id="ARBA00022473"/>
    </source>
</evidence>
<feature type="region of interest" description="Disordered" evidence="7">
    <location>
        <begin position="188"/>
        <end position="225"/>
    </location>
</feature>
<dbReference type="SMART" id="SM00413">
    <property type="entry name" value="ETS"/>
    <property type="match status" value="1"/>
</dbReference>
<dbReference type="PROSITE" id="PS50061">
    <property type="entry name" value="ETS_DOMAIN_3"/>
    <property type="match status" value="1"/>
</dbReference>
<dbReference type="GO" id="GO:0006914">
    <property type="term" value="P:autophagy"/>
    <property type="evidence" value="ECO:0007669"/>
    <property type="project" value="UniProtKB-ARBA"/>
</dbReference>
<dbReference type="EMBL" id="JABSTR010000006">
    <property type="protein sequence ID" value="KAH9373493.1"/>
    <property type="molecule type" value="Genomic_DNA"/>
</dbReference>
<evidence type="ECO:0000256" key="5">
    <source>
        <dbReference type="ARBA" id="ARBA00023242"/>
    </source>
</evidence>
<feature type="region of interest" description="Disordered" evidence="7">
    <location>
        <begin position="371"/>
        <end position="393"/>
    </location>
</feature>
<dbReference type="InterPro" id="IPR036390">
    <property type="entry name" value="WH_DNA-bd_sf"/>
</dbReference>